<reference evidence="13 14" key="1">
    <citation type="submission" date="2019-12" db="EMBL/GenBank/DDBJ databases">
        <authorList>
            <person name="Shi Y."/>
        </authorList>
    </citation>
    <scope>NUCLEOTIDE SEQUENCE [LARGE SCALE GENOMIC DNA]</scope>
    <source>
        <strain evidence="13 14">JCM 17929</strain>
    </source>
</reference>
<evidence type="ECO:0000259" key="11">
    <source>
        <dbReference type="PROSITE" id="PS50109"/>
    </source>
</evidence>
<dbReference type="EMBL" id="WOGU01000007">
    <property type="protein sequence ID" value="MUN63474.1"/>
    <property type="molecule type" value="Genomic_DNA"/>
</dbReference>
<evidence type="ECO:0000256" key="3">
    <source>
        <dbReference type="ARBA" id="ARBA00012438"/>
    </source>
</evidence>
<evidence type="ECO:0000313" key="13">
    <source>
        <dbReference type="EMBL" id="MUN63474.1"/>
    </source>
</evidence>
<dbReference type="PANTHER" id="PTHR45436:SF5">
    <property type="entry name" value="SENSOR HISTIDINE KINASE TRCS"/>
    <property type="match status" value="1"/>
</dbReference>
<feature type="transmembrane region" description="Helical" evidence="10">
    <location>
        <begin position="127"/>
        <end position="149"/>
    </location>
</feature>
<comment type="catalytic activity">
    <reaction evidence="1">
        <text>ATP + protein L-histidine = ADP + protein N-phospho-L-histidine.</text>
        <dbReference type="EC" id="2.7.13.3"/>
    </reaction>
</comment>
<dbReference type="InterPro" id="IPR003661">
    <property type="entry name" value="HisK_dim/P_dom"/>
</dbReference>
<dbReference type="SUPFAM" id="SSF47384">
    <property type="entry name" value="Homodimeric domain of signal transducing histidine kinase"/>
    <property type="match status" value="1"/>
</dbReference>
<dbReference type="InterPro" id="IPR036890">
    <property type="entry name" value="HATPase_C_sf"/>
</dbReference>
<comment type="subcellular location">
    <subcellularLocation>
        <location evidence="2">Cell membrane</location>
    </subcellularLocation>
</comment>
<proteinExistence type="predicted"/>
<dbReference type="AlphaFoldDB" id="A0A6N8GRK2"/>
<keyword evidence="4" id="KW-0597">Phosphoprotein</keyword>
<dbReference type="SUPFAM" id="SSF55874">
    <property type="entry name" value="ATPase domain of HSP90 chaperone/DNA topoisomerase II/histidine kinase"/>
    <property type="match status" value="1"/>
</dbReference>
<dbReference type="PROSITE" id="PS50885">
    <property type="entry name" value="HAMP"/>
    <property type="match status" value="1"/>
</dbReference>
<comment type="caution">
    <text evidence="13">The sequence shown here is derived from an EMBL/GenBank/DDBJ whole genome shotgun (WGS) entry which is preliminary data.</text>
</comment>
<dbReference type="PANTHER" id="PTHR45436">
    <property type="entry name" value="SENSOR HISTIDINE KINASE YKOH"/>
    <property type="match status" value="1"/>
</dbReference>
<keyword evidence="10" id="KW-0472">Membrane</keyword>
<organism evidence="13 14">
    <name type="scientific">Kocuria sediminis</name>
    <dbReference type="NCBI Taxonomy" id="1038857"/>
    <lineage>
        <taxon>Bacteria</taxon>
        <taxon>Bacillati</taxon>
        <taxon>Actinomycetota</taxon>
        <taxon>Actinomycetes</taxon>
        <taxon>Micrococcales</taxon>
        <taxon>Micrococcaceae</taxon>
        <taxon>Kocuria</taxon>
    </lineage>
</organism>
<evidence type="ECO:0000256" key="1">
    <source>
        <dbReference type="ARBA" id="ARBA00000085"/>
    </source>
</evidence>
<keyword evidence="14" id="KW-1185">Reference proteome</keyword>
<accession>A0A6N8GRK2</accession>
<dbReference type="InterPro" id="IPR050428">
    <property type="entry name" value="TCS_sensor_his_kinase"/>
</dbReference>
<keyword evidence="7" id="KW-0418">Kinase</keyword>
<gene>
    <name evidence="13" type="ORF">GMA12_10025</name>
</gene>
<evidence type="ECO:0000256" key="10">
    <source>
        <dbReference type="SAM" id="Phobius"/>
    </source>
</evidence>
<name>A0A6N8GRK2_9MICC</name>
<dbReference type="Gene3D" id="1.10.287.130">
    <property type="match status" value="1"/>
</dbReference>
<keyword evidence="5" id="KW-0808">Transferase</keyword>
<feature type="domain" description="Histidine kinase" evidence="11">
    <location>
        <begin position="211"/>
        <end position="411"/>
    </location>
</feature>
<protein>
    <recommendedName>
        <fullName evidence="3">histidine kinase</fullName>
        <ecNumber evidence="3">2.7.13.3</ecNumber>
    </recommendedName>
</protein>
<dbReference type="Pfam" id="PF02518">
    <property type="entry name" value="HATPase_c"/>
    <property type="match status" value="1"/>
</dbReference>
<dbReference type="InterPro" id="IPR003594">
    <property type="entry name" value="HATPase_dom"/>
</dbReference>
<dbReference type="InterPro" id="IPR003660">
    <property type="entry name" value="HAMP_dom"/>
</dbReference>
<dbReference type="EC" id="2.7.13.3" evidence="3"/>
<evidence type="ECO:0000313" key="14">
    <source>
        <dbReference type="Proteomes" id="UP000436989"/>
    </source>
</evidence>
<dbReference type="GO" id="GO:0000155">
    <property type="term" value="F:phosphorelay sensor kinase activity"/>
    <property type="evidence" value="ECO:0007669"/>
    <property type="project" value="InterPro"/>
</dbReference>
<dbReference type="InterPro" id="IPR005467">
    <property type="entry name" value="His_kinase_dom"/>
</dbReference>
<dbReference type="InterPro" id="IPR036097">
    <property type="entry name" value="HisK_dim/P_sf"/>
</dbReference>
<dbReference type="Gene3D" id="6.10.340.10">
    <property type="match status" value="1"/>
</dbReference>
<dbReference type="SMART" id="SM00387">
    <property type="entry name" value="HATPase_c"/>
    <property type="match status" value="1"/>
</dbReference>
<dbReference type="GO" id="GO:0005886">
    <property type="term" value="C:plasma membrane"/>
    <property type="evidence" value="ECO:0007669"/>
    <property type="project" value="UniProtKB-SubCell"/>
</dbReference>
<sequence>MRERLIAALVGLTIAVITLFAVPRAYMVADEVHSTVTRHTEHSAGLVAAVLTERSRAGGAISDADLAGLVGAGERLVHRDPDGAVLATAGTIGDHAADIVATRTLPDGTVVELTRTGPAVTDRITDAVMPVVLLGLALVGLAVVAAVVLSRRLAQPFQRLADAARQLGDGTFRLPRLDSSLPEARAIGAALHASSRQLEALLRRERQFAANASHQLRTPLTALRLELEDLTYWPETTPAAAEQLHRALGELDRLGSTVSELLDLSRGRRLDRPVPVDLALLTAETAERWNAQAGAEGRAVSAMAPQPARARTSPGPLQQILDVLIHNALVHGAGDVRVRTHDAGTHWALAVQDEGPRPADRRIFDRHVTTRADGEGIGLAVAAELAEALGGSLTLEQTPTTTFLLRLPQHPARVPAAG</sequence>
<dbReference type="Pfam" id="PF00512">
    <property type="entry name" value="HisKA"/>
    <property type="match status" value="1"/>
</dbReference>
<keyword evidence="9" id="KW-0902">Two-component regulatory system</keyword>
<dbReference type="SMART" id="SM00388">
    <property type="entry name" value="HisKA"/>
    <property type="match status" value="1"/>
</dbReference>
<evidence type="ECO:0000256" key="8">
    <source>
        <dbReference type="ARBA" id="ARBA00022989"/>
    </source>
</evidence>
<evidence type="ECO:0000256" key="9">
    <source>
        <dbReference type="ARBA" id="ARBA00023012"/>
    </source>
</evidence>
<evidence type="ECO:0000259" key="12">
    <source>
        <dbReference type="PROSITE" id="PS50885"/>
    </source>
</evidence>
<evidence type="ECO:0000256" key="2">
    <source>
        <dbReference type="ARBA" id="ARBA00004236"/>
    </source>
</evidence>
<dbReference type="Gene3D" id="3.30.565.10">
    <property type="entry name" value="Histidine kinase-like ATPase, C-terminal domain"/>
    <property type="match status" value="1"/>
</dbReference>
<keyword evidence="6 10" id="KW-0812">Transmembrane</keyword>
<evidence type="ECO:0000256" key="7">
    <source>
        <dbReference type="ARBA" id="ARBA00022777"/>
    </source>
</evidence>
<feature type="domain" description="HAMP" evidence="12">
    <location>
        <begin position="151"/>
        <end position="203"/>
    </location>
</feature>
<evidence type="ECO:0000256" key="4">
    <source>
        <dbReference type="ARBA" id="ARBA00022553"/>
    </source>
</evidence>
<evidence type="ECO:0000256" key="5">
    <source>
        <dbReference type="ARBA" id="ARBA00022679"/>
    </source>
</evidence>
<evidence type="ECO:0000256" key="6">
    <source>
        <dbReference type="ARBA" id="ARBA00022692"/>
    </source>
</evidence>
<keyword evidence="8 10" id="KW-1133">Transmembrane helix</keyword>
<dbReference type="Proteomes" id="UP000436989">
    <property type="component" value="Unassembled WGS sequence"/>
</dbReference>
<dbReference type="RefSeq" id="WP_156269382.1">
    <property type="nucleotide sequence ID" value="NZ_WOGU01000007.1"/>
</dbReference>
<dbReference type="CDD" id="cd00082">
    <property type="entry name" value="HisKA"/>
    <property type="match status" value="1"/>
</dbReference>
<dbReference type="PROSITE" id="PS50109">
    <property type="entry name" value="HIS_KIN"/>
    <property type="match status" value="1"/>
</dbReference>